<evidence type="ECO:0000256" key="2">
    <source>
        <dbReference type="ARBA" id="ARBA00023125"/>
    </source>
</evidence>
<evidence type="ECO:0000259" key="5">
    <source>
        <dbReference type="PROSITE" id="PS50977"/>
    </source>
</evidence>
<dbReference type="Pfam" id="PF14514">
    <property type="entry name" value="TetR_C_9"/>
    <property type="match status" value="1"/>
</dbReference>
<evidence type="ECO:0000256" key="1">
    <source>
        <dbReference type="ARBA" id="ARBA00023015"/>
    </source>
</evidence>
<dbReference type="EMBL" id="APMP01000002">
    <property type="protein sequence ID" value="ENZ83271.1"/>
    <property type="molecule type" value="Genomic_DNA"/>
</dbReference>
<dbReference type="PANTHER" id="PTHR30055">
    <property type="entry name" value="HTH-TYPE TRANSCRIPTIONAL REGULATOR RUTR"/>
    <property type="match status" value="1"/>
</dbReference>
<keyword evidence="7" id="KW-1185">Reference proteome</keyword>
<dbReference type="PATRIC" id="fig|1292034.3.peg.565"/>
<feature type="domain" description="HTH tetR-type" evidence="5">
    <location>
        <begin position="13"/>
        <end position="73"/>
    </location>
</feature>
<name>R0D3T8_CAUVI</name>
<dbReference type="SUPFAM" id="SSF46689">
    <property type="entry name" value="Homeodomain-like"/>
    <property type="match status" value="1"/>
</dbReference>
<keyword evidence="3" id="KW-0804">Transcription</keyword>
<dbReference type="InterPro" id="IPR009057">
    <property type="entry name" value="Homeodomain-like_sf"/>
</dbReference>
<accession>R0D3T8</accession>
<dbReference type="STRING" id="1292034.OR37_00568"/>
<dbReference type="RefSeq" id="WP_004615671.1">
    <property type="nucleotide sequence ID" value="NZ_APMP01000002.1"/>
</dbReference>
<dbReference type="InterPro" id="IPR011075">
    <property type="entry name" value="TetR_C"/>
</dbReference>
<protein>
    <submittedName>
        <fullName evidence="6">Transcriptional regulator</fullName>
    </submittedName>
</protein>
<reference evidence="6 7" key="1">
    <citation type="journal article" date="2013" name="Genome Announc.">
        <title>Draft Genome Sequence for Caulobacter sp. Strain OR37, a Bacterium Tolerant to Heavy Metals.</title>
        <authorList>
            <person name="Utturkar S.M."/>
            <person name="Bollmann A."/>
            <person name="Brzoska R.M."/>
            <person name="Klingeman D.M."/>
            <person name="Epstein S.E."/>
            <person name="Palumbo A.V."/>
            <person name="Brown S.D."/>
        </authorList>
    </citation>
    <scope>NUCLEOTIDE SEQUENCE [LARGE SCALE GENOMIC DNA]</scope>
    <source>
        <strain evidence="6 7">OR37</strain>
    </source>
</reference>
<comment type="caution">
    <text evidence="6">The sequence shown here is derived from an EMBL/GenBank/DDBJ whole genome shotgun (WGS) entry which is preliminary data.</text>
</comment>
<organism evidence="6 7">
    <name type="scientific">Caulobacter vibrioides OR37</name>
    <dbReference type="NCBI Taxonomy" id="1292034"/>
    <lineage>
        <taxon>Bacteria</taxon>
        <taxon>Pseudomonadati</taxon>
        <taxon>Pseudomonadota</taxon>
        <taxon>Alphaproteobacteria</taxon>
        <taxon>Caulobacterales</taxon>
        <taxon>Caulobacteraceae</taxon>
        <taxon>Caulobacter</taxon>
    </lineage>
</organism>
<keyword evidence="1" id="KW-0805">Transcription regulation</keyword>
<dbReference type="Gene3D" id="1.10.357.10">
    <property type="entry name" value="Tetracycline Repressor, domain 2"/>
    <property type="match status" value="1"/>
</dbReference>
<evidence type="ECO:0000256" key="4">
    <source>
        <dbReference type="PROSITE-ProRule" id="PRU00335"/>
    </source>
</evidence>
<dbReference type="PANTHER" id="PTHR30055:SF181">
    <property type="entry name" value="BLR6905 PROTEIN"/>
    <property type="match status" value="1"/>
</dbReference>
<evidence type="ECO:0000313" key="7">
    <source>
        <dbReference type="Proteomes" id="UP000013063"/>
    </source>
</evidence>
<evidence type="ECO:0000313" key="6">
    <source>
        <dbReference type="EMBL" id="ENZ83271.1"/>
    </source>
</evidence>
<dbReference type="InterPro" id="IPR050109">
    <property type="entry name" value="HTH-type_TetR-like_transc_reg"/>
</dbReference>
<keyword evidence="2 4" id="KW-0238">DNA-binding</keyword>
<dbReference type="PRINTS" id="PR00455">
    <property type="entry name" value="HTHTETR"/>
</dbReference>
<sequence length="214" mass="23532">MARTKGGDMGERRDSRLALLDATASLLSERSTIEVSLSEIAKTSGLNSALIKYYFGGKEGLLLALLERVAERSMADLANLVAMEIPAEQKLRIHIGGIINTYYRSPYLNRLINYMIARGDPASSQKVAKIFVEPMVAAYRAMVAQGVAEGAFRPMDPGMLYYSVVGACEHVFYAGYSLPTTLGLSELTEQVRQQYVQHVLDLVFHGVLARPRAV</sequence>
<dbReference type="SUPFAM" id="SSF48498">
    <property type="entry name" value="Tetracyclin repressor-like, C-terminal domain"/>
    <property type="match status" value="1"/>
</dbReference>
<dbReference type="GO" id="GO:0000976">
    <property type="term" value="F:transcription cis-regulatory region binding"/>
    <property type="evidence" value="ECO:0007669"/>
    <property type="project" value="TreeGrafter"/>
</dbReference>
<dbReference type="AlphaFoldDB" id="R0D3T8"/>
<proteinExistence type="predicted"/>
<dbReference type="eggNOG" id="COG1309">
    <property type="taxonomic scope" value="Bacteria"/>
</dbReference>
<gene>
    <name evidence="6" type="ORF">OR37_00568</name>
</gene>
<dbReference type="GO" id="GO:0003700">
    <property type="term" value="F:DNA-binding transcription factor activity"/>
    <property type="evidence" value="ECO:0007669"/>
    <property type="project" value="TreeGrafter"/>
</dbReference>
<dbReference type="InterPro" id="IPR036271">
    <property type="entry name" value="Tet_transcr_reg_TetR-rel_C_sf"/>
</dbReference>
<dbReference type="OrthoDB" id="2356263at2"/>
<feature type="DNA-binding region" description="H-T-H motif" evidence="4">
    <location>
        <begin position="36"/>
        <end position="55"/>
    </location>
</feature>
<evidence type="ECO:0000256" key="3">
    <source>
        <dbReference type="ARBA" id="ARBA00023163"/>
    </source>
</evidence>
<dbReference type="InterPro" id="IPR001647">
    <property type="entry name" value="HTH_TetR"/>
</dbReference>
<dbReference type="Proteomes" id="UP000013063">
    <property type="component" value="Unassembled WGS sequence"/>
</dbReference>
<dbReference type="Pfam" id="PF00440">
    <property type="entry name" value="TetR_N"/>
    <property type="match status" value="1"/>
</dbReference>
<dbReference type="PROSITE" id="PS50977">
    <property type="entry name" value="HTH_TETR_2"/>
    <property type="match status" value="1"/>
</dbReference>